<keyword evidence="2" id="KW-1133">Transmembrane helix</keyword>
<evidence type="ECO:0000313" key="3">
    <source>
        <dbReference type="EMBL" id="KAK7040150.1"/>
    </source>
</evidence>
<protein>
    <submittedName>
        <fullName evidence="3">Uncharacterized protein</fullName>
    </submittedName>
</protein>
<evidence type="ECO:0000256" key="2">
    <source>
        <dbReference type="SAM" id="Phobius"/>
    </source>
</evidence>
<accession>A0AAW0CN72</accession>
<reference evidence="3 4" key="1">
    <citation type="submission" date="2024-01" db="EMBL/GenBank/DDBJ databases">
        <title>A draft genome for a cacao thread blight-causing isolate of Paramarasmius palmivorus.</title>
        <authorList>
            <person name="Baruah I.K."/>
            <person name="Bukari Y."/>
            <person name="Amoako-Attah I."/>
            <person name="Meinhardt L.W."/>
            <person name="Bailey B.A."/>
            <person name="Cohen S.P."/>
        </authorList>
    </citation>
    <scope>NUCLEOTIDE SEQUENCE [LARGE SCALE GENOMIC DNA]</scope>
    <source>
        <strain evidence="3 4">GH-12</strain>
    </source>
</reference>
<evidence type="ECO:0000313" key="4">
    <source>
        <dbReference type="Proteomes" id="UP001383192"/>
    </source>
</evidence>
<feature type="compositionally biased region" description="Basic and acidic residues" evidence="1">
    <location>
        <begin position="86"/>
        <end position="96"/>
    </location>
</feature>
<proteinExistence type="predicted"/>
<comment type="caution">
    <text evidence="3">The sequence shown here is derived from an EMBL/GenBank/DDBJ whole genome shotgun (WGS) entry which is preliminary data.</text>
</comment>
<feature type="compositionally biased region" description="Basic and acidic residues" evidence="1">
    <location>
        <begin position="37"/>
        <end position="51"/>
    </location>
</feature>
<dbReference type="AlphaFoldDB" id="A0AAW0CN72"/>
<feature type="compositionally biased region" description="Low complexity" evidence="1">
    <location>
        <begin position="11"/>
        <end position="23"/>
    </location>
</feature>
<sequence length="583" mass="64795">MPRPRPLANVQSSSSGNYSIYQSAGQLTPRTPHSRAGRAEEAYSEIELHGVEEDEEEDDPTGRHHQSVPLLRSSASDSFPATGYRGRGDDHDDENSKDSIGLNLRTIAARLPIAFGTMIAGLLLVLIVVSYQKPGTLEKYVGVSVPTPPASSKENSTLSVSNDTENINTTNSSPTTHHHHDALVISYGNYTKFPLLPTEYMSECEKIAGGFHHHGAYWEPHDGGVMDVVHADEGNEQSEICASTITYMLSGRVGLVADLALMAQAAALARERNRTFFVDDTYWNRGKWLDHFEDIRVTQPGPQPGCKAPPPEELVACPRVIHSGTAKYHFAHGFTEQYEDAYAHNLQRTKPIFDQAFESFKSTIRPSSQNTALIRGMREELGALLSPPNTNYISVHIRRGDSKPSSWNWKRLNISASPFFYVASDSPAALEQFDEEAGVTPTLSLNRSTAEGMKELASPDEYDQSDFNEIYTLEERVRQTRGVIVDLAVLSGLWSDEGEKIRPQAVICTIPSVICKLSAIGLGWEAAFGELEEMGFINKEHRRWVEIDEAGSIIPEWSRYMKPFKLKIVHCYPTEKVRALFKG</sequence>
<evidence type="ECO:0000256" key="1">
    <source>
        <dbReference type="SAM" id="MobiDB-lite"/>
    </source>
</evidence>
<name>A0AAW0CN72_9AGAR</name>
<feature type="transmembrane region" description="Helical" evidence="2">
    <location>
        <begin position="107"/>
        <end position="131"/>
    </location>
</feature>
<gene>
    <name evidence="3" type="ORF">VNI00_009956</name>
</gene>
<keyword evidence="2" id="KW-0812">Transmembrane</keyword>
<organism evidence="3 4">
    <name type="scientific">Paramarasmius palmivorus</name>
    <dbReference type="NCBI Taxonomy" id="297713"/>
    <lineage>
        <taxon>Eukaryota</taxon>
        <taxon>Fungi</taxon>
        <taxon>Dikarya</taxon>
        <taxon>Basidiomycota</taxon>
        <taxon>Agaricomycotina</taxon>
        <taxon>Agaricomycetes</taxon>
        <taxon>Agaricomycetidae</taxon>
        <taxon>Agaricales</taxon>
        <taxon>Marasmiineae</taxon>
        <taxon>Marasmiaceae</taxon>
        <taxon>Paramarasmius</taxon>
    </lineage>
</organism>
<keyword evidence="2" id="KW-0472">Membrane</keyword>
<keyword evidence="4" id="KW-1185">Reference proteome</keyword>
<dbReference type="EMBL" id="JAYKXP010000038">
    <property type="protein sequence ID" value="KAK7040150.1"/>
    <property type="molecule type" value="Genomic_DNA"/>
</dbReference>
<feature type="region of interest" description="Disordered" evidence="1">
    <location>
        <begin position="1"/>
        <end position="96"/>
    </location>
</feature>
<dbReference type="Proteomes" id="UP001383192">
    <property type="component" value="Unassembled WGS sequence"/>
</dbReference>